<dbReference type="InterPro" id="IPR018687">
    <property type="entry name" value="DUF2177_membr"/>
</dbReference>
<name>A0A1H3BYT8_9RHOB</name>
<dbReference type="AlphaFoldDB" id="A0A1H3BYT8"/>
<proteinExistence type="predicted"/>
<keyword evidence="1" id="KW-0812">Transmembrane</keyword>
<dbReference type="Proteomes" id="UP000199118">
    <property type="component" value="Unassembled WGS sequence"/>
</dbReference>
<sequence>MTLVALYLATMAAFLVLDVAMLTLFMKALFERNIGPMMLEDPKLGVAGIFYLFYVGGILWFCSWPALAQGEGGGVMPPWARAALNGAILGMLAYGTYEWVNMATLKGWSWRMVIIDTLWGGVITGSSAAAGVLAVRALGMAR</sequence>
<keyword evidence="1" id="KW-1133">Transmembrane helix</keyword>
<protein>
    <submittedName>
        <fullName evidence="2">Uncharacterized membrane protein</fullName>
    </submittedName>
</protein>
<feature type="transmembrane region" description="Helical" evidence="1">
    <location>
        <begin position="118"/>
        <end position="139"/>
    </location>
</feature>
<evidence type="ECO:0000313" key="2">
    <source>
        <dbReference type="EMBL" id="SDX47112.1"/>
    </source>
</evidence>
<dbReference type="STRING" id="356660.SAMN05444336_105211"/>
<accession>A0A1H3BYT8</accession>
<keyword evidence="1" id="KW-0472">Membrane</keyword>
<organism evidence="2 3">
    <name type="scientific">Albimonas donghaensis</name>
    <dbReference type="NCBI Taxonomy" id="356660"/>
    <lineage>
        <taxon>Bacteria</taxon>
        <taxon>Pseudomonadati</taxon>
        <taxon>Pseudomonadota</taxon>
        <taxon>Alphaproteobacteria</taxon>
        <taxon>Rhodobacterales</taxon>
        <taxon>Paracoccaceae</taxon>
        <taxon>Albimonas</taxon>
    </lineage>
</organism>
<feature type="transmembrane region" description="Helical" evidence="1">
    <location>
        <begin position="79"/>
        <end position="97"/>
    </location>
</feature>
<dbReference type="RefSeq" id="WP_092683312.1">
    <property type="nucleotide sequence ID" value="NZ_FNMZ01000005.1"/>
</dbReference>
<dbReference type="Pfam" id="PF09945">
    <property type="entry name" value="DUF2177"/>
    <property type="match status" value="1"/>
</dbReference>
<evidence type="ECO:0000256" key="1">
    <source>
        <dbReference type="SAM" id="Phobius"/>
    </source>
</evidence>
<dbReference type="EMBL" id="FNMZ01000005">
    <property type="protein sequence ID" value="SDX47112.1"/>
    <property type="molecule type" value="Genomic_DNA"/>
</dbReference>
<feature type="transmembrane region" description="Helical" evidence="1">
    <location>
        <begin position="6"/>
        <end position="25"/>
    </location>
</feature>
<evidence type="ECO:0000313" key="3">
    <source>
        <dbReference type="Proteomes" id="UP000199118"/>
    </source>
</evidence>
<feature type="transmembrane region" description="Helical" evidence="1">
    <location>
        <begin position="46"/>
        <end position="67"/>
    </location>
</feature>
<keyword evidence="3" id="KW-1185">Reference proteome</keyword>
<gene>
    <name evidence="2" type="ORF">SAMN05444336_105211</name>
</gene>
<reference evidence="2 3" key="1">
    <citation type="submission" date="2016-10" db="EMBL/GenBank/DDBJ databases">
        <authorList>
            <person name="de Groot N.N."/>
        </authorList>
    </citation>
    <scope>NUCLEOTIDE SEQUENCE [LARGE SCALE GENOMIC DNA]</scope>
    <source>
        <strain evidence="2 3">DSM 17890</strain>
    </source>
</reference>
<dbReference type="OrthoDB" id="166547at2"/>